<comment type="similarity">
    <text evidence="1">Belongs to the bacterial ribosomal protein bS20 family.</text>
</comment>
<evidence type="ECO:0000256" key="3">
    <source>
        <dbReference type="ARBA" id="ARBA00022884"/>
    </source>
</evidence>
<keyword evidence="3" id="KW-0694">RNA-binding</keyword>
<evidence type="ECO:0000256" key="2">
    <source>
        <dbReference type="ARBA" id="ARBA00022730"/>
    </source>
</evidence>
<dbReference type="GO" id="GO:0003735">
    <property type="term" value="F:structural constituent of ribosome"/>
    <property type="evidence" value="ECO:0007669"/>
    <property type="project" value="InterPro"/>
</dbReference>
<keyword evidence="5" id="KW-0687">Ribonucleoprotein</keyword>
<dbReference type="Gene3D" id="1.20.58.110">
    <property type="entry name" value="Ribosomal protein S20"/>
    <property type="match status" value="1"/>
</dbReference>
<proteinExistence type="inferred from homology"/>
<evidence type="ECO:0000256" key="5">
    <source>
        <dbReference type="ARBA" id="ARBA00023274"/>
    </source>
</evidence>
<protein>
    <recommendedName>
        <fullName evidence="7">30S ribosomal protein S20</fullName>
    </recommendedName>
</protein>
<reference evidence="6" key="1">
    <citation type="submission" date="2018-05" db="EMBL/GenBank/DDBJ databases">
        <authorList>
            <person name="Lanie J.A."/>
            <person name="Ng W.-L."/>
            <person name="Kazmierczak K.M."/>
            <person name="Andrzejewski T.M."/>
            <person name="Davidsen T.M."/>
            <person name="Wayne K.J."/>
            <person name="Tettelin H."/>
            <person name="Glass J.I."/>
            <person name="Rusch D."/>
            <person name="Podicherti R."/>
            <person name="Tsui H.-C.T."/>
            <person name="Winkler M.E."/>
        </authorList>
    </citation>
    <scope>NUCLEOTIDE SEQUENCE</scope>
</reference>
<dbReference type="InterPro" id="IPR036510">
    <property type="entry name" value="Ribosomal_bS20_sf"/>
</dbReference>
<dbReference type="GO" id="GO:0006412">
    <property type="term" value="P:translation"/>
    <property type="evidence" value="ECO:0007669"/>
    <property type="project" value="InterPro"/>
</dbReference>
<keyword evidence="4" id="KW-0689">Ribosomal protein</keyword>
<dbReference type="InterPro" id="IPR002583">
    <property type="entry name" value="Ribosomal_bS20"/>
</dbReference>
<evidence type="ECO:0000256" key="1">
    <source>
        <dbReference type="ARBA" id="ARBA00007634"/>
    </source>
</evidence>
<organism evidence="6">
    <name type="scientific">marine metagenome</name>
    <dbReference type="NCBI Taxonomy" id="408172"/>
    <lineage>
        <taxon>unclassified sequences</taxon>
        <taxon>metagenomes</taxon>
        <taxon>ecological metagenomes</taxon>
    </lineage>
</organism>
<evidence type="ECO:0000313" key="6">
    <source>
        <dbReference type="EMBL" id="SVA59873.1"/>
    </source>
</evidence>
<accession>A0A381X6L9</accession>
<feature type="non-terminal residue" evidence="6">
    <location>
        <position position="1"/>
    </location>
</feature>
<dbReference type="SUPFAM" id="SSF46992">
    <property type="entry name" value="Ribosomal protein S20"/>
    <property type="match status" value="1"/>
</dbReference>
<dbReference type="EMBL" id="UINC01013953">
    <property type="protein sequence ID" value="SVA59873.1"/>
    <property type="molecule type" value="Genomic_DNA"/>
</dbReference>
<evidence type="ECO:0000256" key="4">
    <source>
        <dbReference type="ARBA" id="ARBA00022980"/>
    </source>
</evidence>
<gene>
    <name evidence="6" type="ORF">METZ01_LOCUS112727</name>
</gene>
<dbReference type="PANTHER" id="PTHR33398">
    <property type="entry name" value="30S RIBOSOMAL PROTEIN S20"/>
    <property type="match status" value="1"/>
</dbReference>
<evidence type="ECO:0008006" key="7">
    <source>
        <dbReference type="Google" id="ProtNLM"/>
    </source>
</evidence>
<dbReference type="PANTHER" id="PTHR33398:SF1">
    <property type="entry name" value="SMALL RIBOSOMAL SUBUNIT PROTEIN BS20C"/>
    <property type="match status" value="1"/>
</dbReference>
<keyword evidence="2" id="KW-0699">rRNA-binding</keyword>
<name>A0A381X6L9_9ZZZZ</name>
<dbReference type="NCBIfam" id="TIGR00029">
    <property type="entry name" value="S20"/>
    <property type="match status" value="1"/>
</dbReference>
<dbReference type="GO" id="GO:0070181">
    <property type="term" value="F:small ribosomal subunit rRNA binding"/>
    <property type="evidence" value="ECO:0007669"/>
    <property type="project" value="TreeGrafter"/>
</dbReference>
<dbReference type="GO" id="GO:0015935">
    <property type="term" value="C:small ribosomal subunit"/>
    <property type="evidence" value="ECO:0007669"/>
    <property type="project" value="TreeGrafter"/>
</dbReference>
<dbReference type="Pfam" id="PF01649">
    <property type="entry name" value="Ribosomal_S20p"/>
    <property type="match status" value="1"/>
</dbReference>
<sequence>VPSAKAFRVSERRKSINQPLKSRARNLVTRTRKLIVDGDIEGAEVAAKGAVVALDKAAGKGAMHRNTVSRKKSRLIKHLNDAKNIQE</sequence>
<dbReference type="AlphaFoldDB" id="A0A381X6L9"/>